<dbReference type="Proteomes" id="UP001374579">
    <property type="component" value="Unassembled WGS sequence"/>
</dbReference>
<keyword evidence="2" id="KW-0812">Transmembrane</keyword>
<gene>
    <name evidence="4" type="ORF">V1264_001559</name>
</gene>
<keyword evidence="2" id="KW-1133">Transmembrane helix</keyword>
<evidence type="ECO:0000256" key="3">
    <source>
        <dbReference type="SAM" id="SignalP"/>
    </source>
</evidence>
<dbReference type="EMBL" id="JBAMIC010000001">
    <property type="protein sequence ID" value="KAK7115740.1"/>
    <property type="molecule type" value="Genomic_DNA"/>
</dbReference>
<feature type="transmembrane region" description="Helical" evidence="2">
    <location>
        <begin position="343"/>
        <end position="367"/>
    </location>
</feature>
<comment type="caution">
    <text evidence="4">The sequence shown here is derived from an EMBL/GenBank/DDBJ whole genome shotgun (WGS) entry which is preliminary data.</text>
</comment>
<feature type="compositionally biased region" description="Polar residues" evidence="1">
    <location>
        <begin position="320"/>
        <end position="331"/>
    </location>
</feature>
<protein>
    <submittedName>
        <fullName evidence="4">Uncharacterized protein</fullName>
    </submittedName>
</protein>
<keyword evidence="3" id="KW-0732">Signal</keyword>
<proteinExistence type="predicted"/>
<evidence type="ECO:0000313" key="5">
    <source>
        <dbReference type="Proteomes" id="UP001374579"/>
    </source>
</evidence>
<reference evidence="4 5" key="1">
    <citation type="submission" date="2024-02" db="EMBL/GenBank/DDBJ databases">
        <title>Chromosome-scale genome assembly of the rough periwinkle Littorina saxatilis.</title>
        <authorList>
            <person name="De Jode A."/>
            <person name="Faria R."/>
            <person name="Formenti G."/>
            <person name="Sims Y."/>
            <person name="Smith T.P."/>
            <person name="Tracey A."/>
            <person name="Wood J.M.D."/>
            <person name="Zagrodzka Z.B."/>
            <person name="Johannesson K."/>
            <person name="Butlin R.K."/>
            <person name="Leder E.H."/>
        </authorList>
    </citation>
    <scope>NUCLEOTIDE SEQUENCE [LARGE SCALE GENOMIC DNA]</scope>
    <source>
        <strain evidence="4">Snail1</strain>
        <tissue evidence="4">Muscle</tissue>
    </source>
</reference>
<accession>A0AAN9C277</accession>
<feature type="region of interest" description="Disordered" evidence="1">
    <location>
        <begin position="293"/>
        <end position="331"/>
    </location>
</feature>
<feature type="compositionally biased region" description="Low complexity" evidence="1">
    <location>
        <begin position="293"/>
        <end position="319"/>
    </location>
</feature>
<name>A0AAN9C277_9CAEN</name>
<evidence type="ECO:0000256" key="2">
    <source>
        <dbReference type="SAM" id="Phobius"/>
    </source>
</evidence>
<evidence type="ECO:0000256" key="1">
    <source>
        <dbReference type="SAM" id="MobiDB-lite"/>
    </source>
</evidence>
<evidence type="ECO:0000313" key="4">
    <source>
        <dbReference type="EMBL" id="KAK7115740.1"/>
    </source>
</evidence>
<feature type="chain" id="PRO_5042907684" evidence="3">
    <location>
        <begin position="25"/>
        <end position="408"/>
    </location>
</feature>
<sequence>MAVPRCLLFFVLLLIMQFQNGAGGGRLFFGFLDYINHDNRGSDGRCCDGSEDVDGHCPLPCDLIFQMSIFGLDGPNTTNRRPWDVPFNSSGESFLHSQETDQDIINPLTFTFDQWPGCLDIVVEIFDVDTSADSGQRLLQPVDNMTLQVALGRPYSSYTERHLSGHRAGQPSNLTVVLRYECDNLSNATQCPPGLSKNVMSLPYNIMECPTPPPPTSSSSTISVTTTVTSSQISTALMTSYGSEVVTETVSASHDATTSLSHVTMTSSSAEYSHIINPSMHSGRTTIIGSSTSMSVTPTPTTSPTPATTTTISPTKMTSWRNDVTSGMTPITTKEKNDGPMEYWGIILGAVLGVMVIIAAIGFFIYYRRRQALYKRQEIYTVTPRIVSVVEENGTAGRSDIPVETTQY</sequence>
<keyword evidence="2" id="KW-0472">Membrane</keyword>
<dbReference type="Gene3D" id="2.60.40.3510">
    <property type="match status" value="1"/>
</dbReference>
<organism evidence="4 5">
    <name type="scientific">Littorina saxatilis</name>
    <dbReference type="NCBI Taxonomy" id="31220"/>
    <lineage>
        <taxon>Eukaryota</taxon>
        <taxon>Metazoa</taxon>
        <taxon>Spiralia</taxon>
        <taxon>Lophotrochozoa</taxon>
        <taxon>Mollusca</taxon>
        <taxon>Gastropoda</taxon>
        <taxon>Caenogastropoda</taxon>
        <taxon>Littorinimorpha</taxon>
        <taxon>Littorinoidea</taxon>
        <taxon>Littorinidae</taxon>
        <taxon>Littorina</taxon>
    </lineage>
</organism>
<keyword evidence="5" id="KW-1185">Reference proteome</keyword>
<dbReference type="AlphaFoldDB" id="A0AAN9C277"/>
<feature type="signal peptide" evidence="3">
    <location>
        <begin position="1"/>
        <end position="24"/>
    </location>
</feature>